<dbReference type="AlphaFoldDB" id="A0A2N7CG12"/>
<sequence length="143" mass="15517">MLNKRLTTVILAGVLVVLFFAKASFGSESFENEATMDQSQQHQDVVKLLDEAYQGQLEAQLSVAYLYLSGDGVEQNDEKAAEWFVTAANNGSPEAQTQLGLMYISGSGVQASQAEAVTWIGMAAAQEYDPALDLLHWMSQAAH</sequence>
<evidence type="ECO:0000313" key="2">
    <source>
        <dbReference type="Proteomes" id="UP000235405"/>
    </source>
</evidence>
<evidence type="ECO:0000313" key="1">
    <source>
        <dbReference type="EMBL" id="PMF22605.1"/>
    </source>
</evidence>
<evidence type="ECO:0008006" key="3">
    <source>
        <dbReference type="Google" id="ProtNLM"/>
    </source>
</evidence>
<dbReference type="SMART" id="SM00671">
    <property type="entry name" value="SEL1"/>
    <property type="match status" value="2"/>
</dbReference>
<dbReference type="RefSeq" id="WP_102482270.1">
    <property type="nucleotide sequence ID" value="NZ_CAWNVA010000068.1"/>
</dbReference>
<name>A0A2N7CG12_VIBSP</name>
<dbReference type="Gene3D" id="1.25.40.10">
    <property type="entry name" value="Tetratricopeptide repeat domain"/>
    <property type="match status" value="1"/>
</dbReference>
<dbReference type="InterPro" id="IPR006597">
    <property type="entry name" value="Sel1-like"/>
</dbReference>
<gene>
    <name evidence="1" type="ORF">BCV19_06010</name>
</gene>
<dbReference type="EMBL" id="MCSW01000158">
    <property type="protein sequence ID" value="PMF22605.1"/>
    <property type="molecule type" value="Genomic_DNA"/>
</dbReference>
<dbReference type="Proteomes" id="UP000235405">
    <property type="component" value="Unassembled WGS sequence"/>
</dbReference>
<organism evidence="1 2">
    <name type="scientific">Vibrio splendidus</name>
    <dbReference type="NCBI Taxonomy" id="29497"/>
    <lineage>
        <taxon>Bacteria</taxon>
        <taxon>Pseudomonadati</taxon>
        <taxon>Pseudomonadota</taxon>
        <taxon>Gammaproteobacteria</taxon>
        <taxon>Vibrionales</taxon>
        <taxon>Vibrionaceae</taxon>
        <taxon>Vibrio</taxon>
    </lineage>
</organism>
<reference evidence="2" key="1">
    <citation type="submission" date="2016-07" db="EMBL/GenBank/DDBJ databases">
        <title>Nontailed viruses are major unrecognized killers of bacteria in the ocean.</title>
        <authorList>
            <person name="Kauffman K."/>
            <person name="Hussain F."/>
            <person name="Yang J."/>
            <person name="Arevalo P."/>
            <person name="Brown J."/>
            <person name="Cutler M."/>
            <person name="Kelly L."/>
            <person name="Polz M.F."/>
        </authorList>
    </citation>
    <scope>NUCLEOTIDE SEQUENCE [LARGE SCALE GENOMIC DNA]</scope>
    <source>
        <strain evidence="2">10N.286.54.F3</strain>
    </source>
</reference>
<dbReference type="Pfam" id="PF08238">
    <property type="entry name" value="Sel1"/>
    <property type="match status" value="2"/>
</dbReference>
<protein>
    <recommendedName>
        <fullName evidence="3">Sel1 repeat family protein</fullName>
    </recommendedName>
</protein>
<proteinExistence type="predicted"/>
<dbReference type="SUPFAM" id="SSF81901">
    <property type="entry name" value="HCP-like"/>
    <property type="match status" value="1"/>
</dbReference>
<dbReference type="PANTHER" id="PTHR11102:SF160">
    <property type="entry name" value="ERAD-ASSOCIATED E3 UBIQUITIN-PROTEIN LIGASE COMPONENT HRD3"/>
    <property type="match status" value="1"/>
</dbReference>
<comment type="caution">
    <text evidence="1">The sequence shown here is derived from an EMBL/GenBank/DDBJ whole genome shotgun (WGS) entry which is preliminary data.</text>
</comment>
<dbReference type="PANTHER" id="PTHR11102">
    <property type="entry name" value="SEL-1-LIKE PROTEIN"/>
    <property type="match status" value="1"/>
</dbReference>
<dbReference type="InterPro" id="IPR011990">
    <property type="entry name" value="TPR-like_helical_dom_sf"/>
</dbReference>
<accession>A0A2N7CG12</accession>
<dbReference type="InterPro" id="IPR050767">
    <property type="entry name" value="Sel1_AlgK"/>
</dbReference>